<evidence type="ECO:0000256" key="2">
    <source>
        <dbReference type="ARBA" id="ARBA00005466"/>
    </source>
</evidence>
<dbReference type="InterPro" id="IPR006094">
    <property type="entry name" value="Oxid_FAD_bind_N"/>
</dbReference>
<accession>A0ABR7W739</accession>
<organism evidence="7 8">
    <name type="scientific">Gordonia hankookensis</name>
    <dbReference type="NCBI Taxonomy" id="589403"/>
    <lineage>
        <taxon>Bacteria</taxon>
        <taxon>Bacillati</taxon>
        <taxon>Actinomycetota</taxon>
        <taxon>Actinomycetes</taxon>
        <taxon>Mycobacteriales</taxon>
        <taxon>Gordoniaceae</taxon>
        <taxon>Gordonia</taxon>
    </lineage>
</organism>
<dbReference type="InterPro" id="IPR050416">
    <property type="entry name" value="FAD-linked_Oxidoreductase"/>
</dbReference>
<dbReference type="InterPro" id="IPR016169">
    <property type="entry name" value="FAD-bd_PCMH_sub2"/>
</dbReference>
<name>A0ABR7W739_9ACTN</name>
<dbReference type="Gene3D" id="3.30.43.10">
    <property type="entry name" value="Uridine Diphospho-n-acetylenolpyruvylglucosamine Reductase, domain 2"/>
    <property type="match status" value="1"/>
</dbReference>
<keyword evidence="5" id="KW-0560">Oxidoreductase</keyword>
<evidence type="ECO:0000256" key="3">
    <source>
        <dbReference type="ARBA" id="ARBA00022630"/>
    </source>
</evidence>
<evidence type="ECO:0000259" key="6">
    <source>
        <dbReference type="PROSITE" id="PS51387"/>
    </source>
</evidence>
<feature type="domain" description="FAD-binding PCMH-type" evidence="6">
    <location>
        <begin position="34"/>
        <end position="202"/>
    </location>
</feature>
<evidence type="ECO:0000313" key="7">
    <source>
        <dbReference type="EMBL" id="MBD1318641.1"/>
    </source>
</evidence>
<dbReference type="Gene3D" id="3.30.465.10">
    <property type="match status" value="1"/>
</dbReference>
<keyword evidence="8" id="KW-1185">Reference proteome</keyword>
<comment type="similarity">
    <text evidence="2">Belongs to the oxygen-dependent FAD-linked oxidoreductase family.</text>
</comment>
<dbReference type="RefSeq" id="WP_190265739.1">
    <property type="nucleotide sequence ID" value="NZ_BAABAD010000003.1"/>
</dbReference>
<dbReference type="InterPro" id="IPR016166">
    <property type="entry name" value="FAD-bd_PCMH"/>
</dbReference>
<dbReference type="Pfam" id="PF01565">
    <property type="entry name" value="FAD_binding_4"/>
    <property type="match status" value="1"/>
</dbReference>
<dbReference type="InterPro" id="IPR016167">
    <property type="entry name" value="FAD-bd_PCMH_sub1"/>
</dbReference>
<dbReference type="PROSITE" id="PS00862">
    <property type="entry name" value="OX2_COVAL_FAD"/>
    <property type="match status" value="1"/>
</dbReference>
<evidence type="ECO:0000256" key="4">
    <source>
        <dbReference type="ARBA" id="ARBA00022827"/>
    </source>
</evidence>
<keyword evidence="4" id="KW-0274">FAD</keyword>
<dbReference type="InterPro" id="IPR006093">
    <property type="entry name" value="Oxy_OxRdtase_FAD_BS"/>
</dbReference>
<gene>
    <name evidence="7" type="ORF">IDF66_03525</name>
</gene>
<reference evidence="7 8" key="1">
    <citation type="submission" date="2020-09" db="EMBL/GenBank/DDBJ databases">
        <title>Novel species in genus Gordonia.</title>
        <authorList>
            <person name="Zhang G."/>
        </authorList>
    </citation>
    <scope>NUCLEOTIDE SEQUENCE [LARGE SCALE GENOMIC DNA]</scope>
    <source>
        <strain evidence="7 8">ON-33</strain>
    </source>
</reference>
<proteinExistence type="inferred from homology"/>
<evidence type="ECO:0000256" key="5">
    <source>
        <dbReference type="ARBA" id="ARBA00023002"/>
    </source>
</evidence>
<keyword evidence="3" id="KW-0285">Flavoprotein</keyword>
<dbReference type="EMBL" id="JACWMS010000001">
    <property type="protein sequence ID" value="MBD1318641.1"/>
    <property type="molecule type" value="Genomic_DNA"/>
</dbReference>
<evidence type="ECO:0000256" key="1">
    <source>
        <dbReference type="ARBA" id="ARBA00001974"/>
    </source>
</evidence>
<dbReference type="InterPro" id="IPR036318">
    <property type="entry name" value="FAD-bd_PCMH-like_sf"/>
</dbReference>
<dbReference type="Proteomes" id="UP000602395">
    <property type="component" value="Unassembled WGS sequence"/>
</dbReference>
<protein>
    <submittedName>
        <fullName evidence="7">FAD-binding oxidoreductase</fullName>
    </submittedName>
</protein>
<dbReference type="Gene3D" id="3.40.462.20">
    <property type="match status" value="1"/>
</dbReference>
<comment type="cofactor">
    <cofactor evidence="1">
        <name>FAD</name>
        <dbReference type="ChEBI" id="CHEBI:57692"/>
    </cofactor>
</comment>
<dbReference type="PROSITE" id="PS51387">
    <property type="entry name" value="FAD_PCMH"/>
    <property type="match status" value="1"/>
</dbReference>
<comment type="caution">
    <text evidence="7">The sequence shown here is derived from an EMBL/GenBank/DDBJ whole genome shotgun (WGS) entry which is preliminary data.</text>
</comment>
<dbReference type="PANTHER" id="PTHR42973:SF39">
    <property type="entry name" value="FAD-BINDING PCMH-TYPE DOMAIN-CONTAINING PROTEIN"/>
    <property type="match status" value="1"/>
</dbReference>
<dbReference type="PANTHER" id="PTHR42973">
    <property type="entry name" value="BINDING OXIDOREDUCTASE, PUTATIVE (AFU_ORTHOLOGUE AFUA_1G17690)-RELATED"/>
    <property type="match status" value="1"/>
</dbReference>
<sequence length="447" mass="45595">MSLTTPDATTVTGPVLTPTDPGYADELAGFNLAGVQTPDIVVGATSADDVAAAVRHARGHGLRVGVRATGHGPVIEGDGHLTITTSRMNEVIVDPAAKTARVGAGARWRDLVAATAPHGLTGLVGSSSSVGVVGYTLGGGLSPLGRQFGYAADRVRSIEVVTADGIIRTVDAGAGSDLFWALLGGRDGCGIVTSIEFDLIGLTTIYGGGIFFAGAAAEQVLHAWRRWTPTLPAEAGTSVAILRLPPDPTLPPPLQGQIAVHVRFTYTGDPAVGAQLLAPMTTAGPVLLADVDVMPVAALDAVHMDPPGPMPSIERGSALRELPAEAVDAVLEVAGPTVASPLAIVELRLLGGKLTAPQGVPNSVTARSAAYSILAIAVPAGPAAELAGPHVGAVNDAVAPWADGALLNFAGRTPAADLPTLWSPDDRDRLSAIRERHDPDGMFRRTV</sequence>
<dbReference type="SUPFAM" id="SSF56176">
    <property type="entry name" value="FAD-binding/transporter-associated domain-like"/>
    <property type="match status" value="1"/>
</dbReference>
<evidence type="ECO:0000313" key="8">
    <source>
        <dbReference type="Proteomes" id="UP000602395"/>
    </source>
</evidence>